<keyword evidence="2" id="KW-1185">Reference proteome</keyword>
<dbReference type="KEGG" id="nse:NSE_0776"/>
<evidence type="ECO:0000313" key="2">
    <source>
        <dbReference type="Proteomes" id="UP000001942"/>
    </source>
</evidence>
<gene>
    <name evidence="1" type="ordered locus">NSE_0776</name>
</gene>
<proteinExistence type="predicted"/>
<name>Q2GCZ5_EHRS3</name>
<dbReference type="EMBL" id="CP000237">
    <property type="protein sequence ID" value="ABD46355.1"/>
    <property type="molecule type" value="Genomic_DNA"/>
</dbReference>
<evidence type="ECO:0000313" key="1">
    <source>
        <dbReference type="EMBL" id="ABD46355.1"/>
    </source>
</evidence>
<dbReference type="HOGENOM" id="CLU_2955863_0_0_5"/>
<dbReference type="Proteomes" id="UP000001942">
    <property type="component" value="Chromosome"/>
</dbReference>
<reference evidence="1 2" key="1">
    <citation type="journal article" date="2006" name="PLoS Genet.">
        <title>Comparative genomics of emerging human ehrlichiosis agents.</title>
        <authorList>
            <person name="Dunning Hotopp J.C."/>
            <person name="Lin M."/>
            <person name="Madupu R."/>
            <person name="Crabtree J."/>
            <person name="Angiuoli S.V."/>
            <person name="Eisen J.A."/>
            <person name="Seshadri R."/>
            <person name="Ren Q."/>
            <person name="Wu M."/>
            <person name="Utterback T.R."/>
            <person name="Smith S."/>
            <person name="Lewis M."/>
            <person name="Khouri H."/>
            <person name="Zhang C."/>
            <person name="Niu H."/>
            <person name="Lin Q."/>
            <person name="Ohashi N."/>
            <person name="Zhi N."/>
            <person name="Nelson W."/>
            <person name="Brinkac L.M."/>
            <person name="Dodson R.J."/>
            <person name="Rosovitz M.J."/>
            <person name="Sundaram J."/>
            <person name="Daugherty S.C."/>
            <person name="Davidsen T."/>
            <person name="Durkin A.S."/>
            <person name="Gwinn M."/>
            <person name="Haft D.H."/>
            <person name="Selengut J.D."/>
            <person name="Sullivan S.A."/>
            <person name="Zafar N."/>
            <person name="Zhou L."/>
            <person name="Benahmed F."/>
            <person name="Forberger H."/>
            <person name="Halpin R."/>
            <person name="Mulligan S."/>
            <person name="Robinson J."/>
            <person name="White O."/>
            <person name="Rikihisa Y."/>
            <person name="Tettelin H."/>
        </authorList>
    </citation>
    <scope>NUCLEOTIDE SEQUENCE [LARGE SCALE GENOMIC DNA]</scope>
    <source>
        <strain evidence="2">ATCC VR-367 / Miyayama</strain>
    </source>
</reference>
<dbReference type="AlphaFoldDB" id="Q2GCZ5"/>
<protein>
    <submittedName>
        <fullName evidence="1">Uncharacterized protein</fullName>
    </submittedName>
</protein>
<accession>Q2GCZ5</accession>
<sequence>MAAQQLGPYKLLLDAFSLGTFRCRGGQCCAGIRSILLISFNGILYESAVHSHNAAGQIT</sequence>
<organism evidence="1 2">
    <name type="scientific">Ehrlichia sennetsu (strain ATCC VR-367 / Miyayama)</name>
    <name type="common">Neorickettsia sennetsu</name>
    <dbReference type="NCBI Taxonomy" id="222891"/>
    <lineage>
        <taxon>Bacteria</taxon>
        <taxon>Pseudomonadati</taxon>
        <taxon>Pseudomonadota</taxon>
        <taxon>Alphaproteobacteria</taxon>
        <taxon>Rickettsiales</taxon>
        <taxon>Anaplasmataceae</taxon>
        <taxon>Ehrlichia</taxon>
    </lineage>
</organism>
<dbReference type="STRING" id="222891.NSE_0776"/>